<evidence type="ECO:0000256" key="1">
    <source>
        <dbReference type="ARBA" id="ARBA00001946"/>
    </source>
</evidence>
<name>A0AB38YIM3_9GAMM</name>
<feature type="domain" description="CHASE" evidence="4">
    <location>
        <begin position="131"/>
        <end position="221"/>
    </location>
</feature>
<feature type="transmembrane region" description="Helical" evidence="2">
    <location>
        <begin position="40"/>
        <end position="58"/>
    </location>
</feature>
<dbReference type="InterPro" id="IPR006189">
    <property type="entry name" value="CHASE_dom"/>
</dbReference>
<keyword evidence="2" id="KW-0812">Transmembrane</keyword>
<dbReference type="InterPro" id="IPR029787">
    <property type="entry name" value="Nucleotide_cyclase"/>
</dbReference>
<organism evidence="7">
    <name type="scientific">Salinispirillum sp. LH 10-3-1</name>
    <dbReference type="NCBI Taxonomy" id="2952525"/>
    <lineage>
        <taxon>Bacteria</taxon>
        <taxon>Pseudomonadati</taxon>
        <taxon>Pseudomonadota</taxon>
        <taxon>Gammaproteobacteria</taxon>
        <taxon>Oceanospirillales</taxon>
        <taxon>Saccharospirillaceae</taxon>
        <taxon>Salinispirillum</taxon>
    </lineage>
</organism>
<gene>
    <name evidence="7" type="ORF">NFC81_04850</name>
</gene>
<accession>A0AB38YIM3</accession>
<dbReference type="SMART" id="SM00267">
    <property type="entry name" value="GGDEF"/>
    <property type="match status" value="1"/>
</dbReference>
<dbReference type="InterPro" id="IPR000160">
    <property type="entry name" value="GGDEF_dom"/>
</dbReference>
<dbReference type="RefSeq" id="WP_304996406.1">
    <property type="nucleotide sequence ID" value="NZ_CP101717.1"/>
</dbReference>
<dbReference type="Pfam" id="PF00990">
    <property type="entry name" value="GGDEF"/>
    <property type="match status" value="1"/>
</dbReference>
<evidence type="ECO:0000313" key="7">
    <source>
        <dbReference type="EMBL" id="WLD59117.1"/>
    </source>
</evidence>
<feature type="domain" description="PAC" evidence="3">
    <location>
        <begin position="393"/>
        <end position="445"/>
    </location>
</feature>
<dbReference type="FunFam" id="3.30.70.270:FF:000001">
    <property type="entry name" value="Diguanylate cyclase domain protein"/>
    <property type="match status" value="1"/>
</dbReference>
<dbReference type="Gene3D" id="3.20.20.450">
    <property type="entry name" value="EAL domain"/>
    <property type="match status" value="1"/>
</dbReference>
<reference evidence="7" key="1">
    <citation type="submission" date="2022-07" db="EMBL/GenBank/DDBJ databases">
        <title>Complete genome sequence of Salinispirillum sp. LH10-3-1 capable of multiple carbohydrate inversion isolated from a soda lake.</title>
        <authorList>
            <person name="Liu J."/>
            <person name="Zhai Y."/>
            <person name="Zhang H."/>
            <person name="Yang H."/>
            <person name="Qu J."/>
            <person name="Li J."/>
        </authorList>
    </citation>
    <scope>NUCLEOTIDE SEQUENCE</scope>
    <source>
        <strain evidence="7">LH 10-3-1</strain>
    </source>
</reference>
<feature type="transmembrane region" description="Helical" evidence="2">
    <location>
        <begin position="7"/>
        <end position="28"/>
    </location>
</feature>
<dbReference type="InterPro" id="IPR000700">
    <property type="entry name" value="PAS-assoc_C"/>
</dbReference>
<evidence type="ECO:0000259" key="5">
    <source>
        <dbReference type="PROSITE" id="PS50883"/>
    </source>
</evidence>
<feature type="domain" description="GGDEF" evidence="6">
    <location>
        <begin position="477"/>
        <end position="610"/>
    </location>
</feature>
<proteinExistence type="predicted"/>
<dbReference type="AlphaFoldDB" id="A0AB38YIM3"/>
<dbReference type="NCBIfam" id="TIGR00254">
    <property type="entry name" value="GGDEF"/>
    <property type="match status" value="1"/>
</dbReference>
<feature type="transmembrane region" description="Helical" evidence="2">
    <location>
        <begin position="279"/>
        <end position="304"/>
    </location>
</feature>
<dbReference type="EMBL" id="CP101717">
    <property type="protein sequence ID" value="WLD59117.1"/>
    <property type="molecule type" value="Genomic_DNA"/>
</dbReference>
<dbReference type="PROSITE" id="PS50887">
    <property type="entry name" value="GGDEF"/>
    <property type="match status" value="1"/>
</dbReference>
<evidence type="ECO:0000256" key="2">
    <source>
        <dbReference type="SAM" id="Phobius"/>
    </source>
</evidence>
<dbReference type="Pfam" id="PF00563">
    <property type="entry name" value="EAL"/>
    <property type="match status" value="1"/>
</dbReference>
<dbReference type="GO" id="GO:0003824">
    <property type="term" value="F:catalytic activity"/>
    <property type="evidence" value="ECO:0007669"/>
    <property type="project" value="UniProtKB-ARBA"/>
</dbReference>
<evidence type="ECO:0000259" key="4">
    <source>
        <dbReference type="PROSITE" id="PS50839"/>
    </source>
</evidence>
<dbReference type="InterPro" id="IPR043128">
    <property type="entry name" value="Rev_trsase/Diguanyl_cyclase"/>
</dbReference>
<dbReference type="PROSITE" id="PS50883">
    <property type="entry name" value="EAL"/>
    <property type="match status" value="1"/>
</dbReference>
<protein>
    <submittedName>
        <fullName evidence="7">EAL domain-containing protein</fullName>
    </submittedName>
</protein>
<dbReference type="SMART" id="SM00052">
    <property type="entry name" value="EAL"/>
    <property type="match status" value="1"/>
</dbReference>
<evidence type="ECO:0000259" key="3">
    <source>
        <dbReference type="PROSITE" id="PS50113"/>
    </source>
</evidence>
<dbReference type="InterPro" id="IPR001633">
    <property type="entry name" value="EAL_dom"/>
</dbReference>
<dbReference type="InterPro" id="IPR035965">
    <property type="entry name" value="PAS-like_dom_sf"/>
</dbReference>
<dbReference type="PANTHER" id="PTHR44757:SF2">
    <property type="entry name" value="BIOFILM ARCHITECTURE MAINTENANCE PROTEIN MBAA"/>
    <property type="match status" value="1"/>
</dbReference>
<dbReference type="SUPFAM" id="SSF55073">
    <property type="entry name" value="Nucleotide cyclase"/>
    <property type="match status" value="1"/>
</dbReference>
<keyword evidence="2" id="KW-1133">Transmembrane helix</keyword>
<dbReference type="Gene3D" id="3.30.70.270">
    <property type="match status" value="1"/>
</dbReference>
<sequence>MSDMNNLLSSIISLVVATSVFTLVIAAWRYTHLRHIKPVSFGLLILAILANLYSIHLLRSGQDAIRQREVQLQLSEVVQKIDLVVSNRQIEVRALVTYLADNPELTQQDYENFLHRLLLNPELYTNVAAAPDLTIQYIFPVAGNEPALGLYYPNVPSQWPFIETMLQTGEQVLIGPINLAQGGRGFIIHDLVKTPEGSIWGVIAAVVPLERLLGFAGISQLEDDFLVAITAEFSNAPGELSHIWGEPLRGQAWVEHRTDIPNGAWLIQLTPRESTALPFVLQLTIHSITIFLTTLAIWVTVILARNRASTAHAMQRLETTAYMLDEAQRIGGIGSWIRREEDNEFTLSPQLAKLLGSRQQISLTEWMQFIPREQVRLVSGLMHDILTGRQTEFSIEHNVLTPEGKQLTVQHSAEHKRPSAGTTAQAVGTLFDITAKKEAEHRLERLAYYDTLTHTPNRYFFKSEMERLLEKHQRDRQKLALLHIDLDHFKVINDSLGHHIGDEVLRITSDRIRAALHDHDVLSRTGGDEFMVAVPDVTDSDEACQVAKRILQKFSTPMSIQDHEIFSAVSIGIVLFPDQADTYEDMYQRSDLALYRAKASGRNRYHLYSDFLSTDFQRRTSLERAMRSALQRGEFHLVYQPKISVKTDEIVGIEALLRWQSPQFGNVGPDEFIPIAEETGFIVQLGSWVMNEAFREFATARETLAADITLSINLSPRQIQYTELEHDIRHAMDIHGITGRELELEITETFIIRDRLQCEAFMRSLSRIGVGFALDDFGTGYSNLASLRNLPLSALKIDKSFVQDTEFDQDDRIIVETMIQLGHNLSLAVVAEGVETEGQREILRLAGCDELQGYLFSAPVVMEELIRSFSVIKQRP</sequence>
<dbReference type="CDD" id="cd01949">
    <property type="entry name" value="GGDEF"/>
    <property type="match status" value="1"/>
</dbReference>
<dbReference type="Gene3D" id="3.30.450.20">
    <property type="entry name" value="PAS domain"/>
    <property type="match status" value="1"/>
</dbReference>
<dbReference type="CDD" id="cd01948">
    <property type="entry name" value="EAL"/>
    <property type="match status" value="1"/>
</dbReference>
<keyword evidence="2" id="KW-0472">Membrane</keyword>
<dbReference type="PROSITE" id="PS50839">
    <property type="entry name" value="CHASE"/>
    <property type="match status" value="1"/>
</dbReference>
<feature type="domain" description="EAL" evidence="5">
    <location>
        <begin position="619"/>
        <end position="873"/>
    </location>
</feature>
<dbReference type="SUPFAM" id="SSF141868">
    <property type="entry name" value="EAL domain-like"/>
    <property type="match status" value="1"/>
</dbReference>
<dbReference type="InterPro" id="IPR035919">
    <property type="entry name" value="EAL_sf"/>
</dbReference>
<comment type="cofactor">
    <cofactor evidence="1">
        <name>Mg(2+)</name>
        <dbReference type="ChEBI" id="CHEBI:18420"/>
    </cofactor>
</comment>
<dbReference type="SMART" id="SM01079">
    <property type="entry name" value="CHASE"/>
    <property type="match status" value="1"/>
</dbReference>
<dbReference type="InterPro" id="IPR052155">
    <property type="entry name" value="Biofilm_reg_signaling"/>
</dbReference>
<dbReference type="PANTHER" id="PTHR44757">
    <property type="entry name" value="DIGUANYLATE CYCLASE DGCP"/>
    <property type="match status" value="1"/>
</dbReference>
<dbReference type="PROSITE" id="PS50113">
    <property type="entry name" value="PAC"/>
    <property type="match status" value="1"/>
</dbReference>
<dbReference type="SUPFAM" id="SSF55785">
    <property type="entry name" value="PYP-like sensor domain (PAS domain)"/>
    <property type="match status" value="1"/>
</dbReference>
<evidence type="ECO:0000259" key="6">
    <source>
        <dbReference type="PROSITE" id="PS50887"/>
    </source>
</evidence>